<dbReference type="SUPFAM" id="SSF56672">
    <property type="entry name" value="DNA/RNA polymerases"/>
    <property type="match status" value="1"/>
</dbReference>
<dbReference type="InterPro" id="IPR043502">
    <property type="entry name" value="DNA/RNA_pol_sf"/>
</dbReference>
<dbReference type="PANTHER" id="PTHR37984">
    <property type="entry name" value="PROTEIN CBG26694"/>
    <property type="match status" value="1"/>
</dbReference>
<dbReference type="PANTHER" id="PTHR37984:SF5">
    <property type="entry name" value="PROTEIN NYNRIN-LIKE"/>
    <property type="match status" value="1"/>
</dbReference>
<keyword evidence="1" id="KW-0511">Multifunctional enzyme</keyword>
<evidence type="ECO:0000313" key="4">
    <source>
        <dbReference type="Proteomes" id="UP001151760"/>
    </source>
</evidence>
<dbReference type="InterPro" id="IPR043128">
    <property type="entry name" value="Rev_trsase/Diguanyl_cyclase"/>
</dbReference>
<comment type="caution">
    <text evidence="3">The sequence shown here is derived from an EMBL/GenBank/DDBJ whole genome shotgun (WGS) entry which is preliminary data.</text>
</comment>
<reference evidence="3" key="2">
    <citation type="submission" date="2022-01" db="EMBL/GenBank/DDBJ databases">
        <authorList>
            <person name="Yamashiro T."/>
            <person name="Shiraishi A."/>
            <person name="Satake H."/>
            <person name="Nakayama K."/>
        </authorList>
    </citation>
    <scope>NUCLEOTIDE SEQUENCE</scope>
</reference>
<name>A0ABQ4XHY0_9ASTR</name>
<evidence type="ECO:0000259" key="2">
    <source>
        <dbReference type="Pfam" id="PF17919"/>
    </source>
</evidence>
<evidence type="ECO:0000313" key="3">
    <source>
        <dbReference type="EMBL" id="GJS64862.1"/>
    </source>
</evidence>
<protein>
    <submittedName>
        <fullName evidence="3">Reverse transcriptase domain-containing protein</fullName>
    </submittedName>
</protein>
<organism evidence="3 4">
    <name type="scientific">Tanacetum coccineum</name>
    <dbReference type="NCBI Taxonomy" id="301880"/>
    <lineage>
        <taxon>Eukaryota</taxon>
        <taxon>Viridiplantae</taxon>
        <taxon>Streptophyta</taxon>
        <taxon>Embryophyta</taxon>
        <taxon>Tracheophyta</taxon>
        <taxon>Spermatophyta</taxon>
        <taxon>Magnoliopsida</taxon>
        <taxon>eudicotyledons</taxon>
        <taxon>Gunneridae</taxon>
        <taxon>Pentapetalae</taxon>
        <taxon>asterids</taxon>
        <taxon>campanulids</taxon>
        <taxon>Asterales</taxon>
        <taxon>Asteraceae</taxon>
        <taxon>Asteroideae</taxon>
        <taxon>Anthemideae</taxon>
        <taxon>Anthemidinae</taxon>
        <taxon>Tanacetum</taxon>
    </lineage>
</organism>
<gene>
    <name evidence="3" type="ORF">Tco_0679426</name>
</gene>
<keyword evidence="4" id="KW-1185">Reference proteome</keyword>
<dbReference type="Gene3D" id="3.30.70.270">
    <property type="match status" value="1"/>
</dbReference>
<dbReference type="GO" id="GO:0003964">
    <property type="term" value="F:RNA-directed DNA polymerase activity"/>
    <property type="evidence" value="ECO:0007669"/>
    <property type="project" value="UniProtKB-KW"/>
</dbReference>
<dbReference type="Pfam" id="PF17919">
    <property type="entry name" value="RT_RNaseH_2"/>
    <property type="match status" value="1"/>
</dbReference>
<keyword evidence="3" id="KW-0695">RNA-directed DNA polymerase</keyword>
<dbReference type="InterPro" id="IPR041577">
    <property type="entry name" value="RT_RNaseH_2"/>
</dbReference>
<dbReference type="EMBL" id="BQNB010009535">
    <property type="protein sequence ID" value="GJS64862.1"/>
    <property type="molecule type" value="Genomic_DNA"/>
</dbReference>
<dbReference type="Proteomes" id="UP001151760">
    <property type="component" value="Unassembled WGS sequence"/>
</dbReference>
<dbReference type="InterPro" id="IPR050951">
    <property type="entry name" value="Retrovirus_Pol_polyprotein"/>
</dbReference>
<feature type="domain" description="Reverse transcriptase/retrotransposon-derived protein RNase H-like" evidence="2">
    <location>
        <begin position="65"/>
        <end position="112"/>
    </location>
</feature>
<keyword evidence="3" id="KW-0548">Nucleotidyltransferase</keyword>
<proteinExistence type="predicted"/>
<evidence type="ECO:0000256" key="1">
    <source>
        <dbReference type="ARBA" id="ARBA00023268"/>
    </source>
</evidence>
<sequence>MTASAGLEVNKANIDVISKLLPPTNIKGIRSFLGHADFYRRFIKDFSKISRPLTKLLEKDTPFEFNDECHNAFKLVKEKLTCAPVIVSPNWNLPFELRCDASDFAVGAILAKYLMLIGFLKLMEGELDLEGLPWTLLAYL</sequence>
<accession>A0ABQ4XHY0</accession>
<keyword evidence="3" id="KW-0808">Transferase</keyword>
<reference evidence="3" key="1">
    <citation type="journal article" date="2022" name="Int. J. Mol. Sci.">
        <title>Draft Genome of Tanacetum Coccineum: Genomic Comparison of Closely Related Tanacetum-Family Plants.</title>
        <authorList>
            <person name="Yamashiro T."/>
            <person name="Shiraishi A."/>
            <person name="Nakayama K."/>
            <person name="Satake H."/>
        </authorList>
    </citation>
    <scope>NUCLEOTIDE SEQUENCE</scope>
</reference>